<dbReference type="Gene3D" id="1.10.10.10">
    <property type="entry name" value="Winged helix-like DNA-binding domain superfamily/Winged helix DNA-binding domain"/>
    <property type="match status" value="1"/>
</dbReference>
<dbReference type="SUPFAM" id="SSF50249">
    <property type="entry name" value="Nucleic acid-binding proteins"/>
    <property type="match status" value="1"/>
</dbReference>
<dbReference type="PANTHER" id="PTHR37296">
    <property type="entry name" value="CONSERVED VIRULENCE FACTOR B"/>
    <property type="match status" value="1"/>
</dbReference>
<dbReference type="InterPro" id="IPR040764">
    <property type="entry name" value="CvfB_WH"/>
</dbReference>
<dbReference type="InterPro" id="IPR003029">
    <property type="entry name" value="S1_domain"/>
</dbReference>
<dbReference type="Proteomes" id="UP000553776">
    <property type="component" value="Unassembled WGS sequence"/>
</dbReference>
<gene>
    <name evidence="4" type="ORF">H7B90_22935</name>
</gene>
<reference evidence="4 5" key="1">
    <citation type="submission" date="2020-08" db="EMBL/GenBank/DDBJ databases">
        <title>Cohnella phylogeny.</title>
        <authorList>
            <person name="Dunlap C."/>
        </authorList>
    </citation>
    <scope>NUCLEOTIDE SEQUENCE [LARGE SCALE GENOMIC DNA]</scope>
    <source>
        <strain evidence="4 5">DSM 25239</strain>
    </source>
</reference>
<dbReference type="InterPro" id="IPR048588">
    <property type="entry name" value="CvfB_S1_2nd"/>
</dbReference>
<dbReference type="Gene3D" id="2.40.50.140">
    <property type="entry name" value="Nucleic acid-binding proteins"/>
    <property type="match status" value="2"/>
</dbReference>
<proteinExistence type="inferred from homology"/>
<dbReference type="AlphaFoldDB" id="A0A841U827"/>
<evidence type="ECO:0000259" key="3">
    <source>
        <dbReference type="PROSITE" id="PS50126"/>
    </source>
</evidence>
<evidence type="ECO:0000313" key="4">
    <source>
        <dbReference type="EMBL" id="MBB6694254.1"/>
    </source>
</evidence>
<dbReference type="SMART" id="SM00316">
    <property type="entry name" value="S1"/>
    <property type="match status" value="3"/>
</dbReference>
<dbReference type="Pfam" id="PF21543">
    <property type="entry name" value="CvfB_2nd"/>
    <property type="match status" value="1"/>
</dbReference>
<dbReference type="PIRSF" id="PIRSF012524">
    <property type="entry name" value="YitL_S1"/>
    <property type="match status" value="1"/>
</dbReference>
<comment type="caution">
    <text evidence="4">The sequence shown here is derived from an EMBL/GenBank/DDBJ whole genome shotgun (WGS) entry which is preliminary data.</text>
</comment>
<organism evidence="4 5">
    <name type="scientific">Cohnella xylanilytica</name>
    <dbReference type="NCBI Taxonomy" id="557555"/>
    <lineage>
        <taxon>Bacteria</taxon>
        <taxon>Bacillati</taxon>
        <taxon>Bacillota</taxon>
        <taxon>Bacilli</taxon>
        <taxon>Bacillales</taxon>
        <taxon>Paenibacillaceae</taxon>
        <taxon>Cohnella</taxon>
    </lineage>
</organism>
<dbReference type="InterPro" id="IPR039566">
    <property type="entry name" value="CvfB_S1_st"/>
</dbReference>
<dbReference type="Pfam" id="PF21191">
    <property type="entry name" value="CvfB_1st"/>
    <property type="match status" value="1"/>
</dbReference>
<feature type="region of interest" description="Disordered" evidence="2">
    <location>
        <begin position="297"/>
        <end position="318"/>
    </location>
</feature>
<dbReference type="InterPro" id="IPR036388">
    <property type="entry name" value="WH-like_DNA-bd_sf"/>
</dbReference>
<keyword evidence="5" id="KW-1185">Reference proteome</keyword>
<protein>
    <submittedName>
        <fullName evidence="4">MarR family transcriptional regulator</fullName>
    </submittedName>
</protein>
<dbReference type="RefSeq" id="WP_185138228.1">
    <property type="nucleotide sequence ID" value="NZ_BORM01000016.1"/>
</dbReference>
<evidence type="ECO:0000256" key="2">
    <source>
        <dbReference type="SAM" id="MobiDB-lite"/>
    </source>
</evidence>
<dbReference type="GO" id="GO:0003676">
    <property type="term" value="F:nucleic acid binding"/>
    <property type="evidence" value="ECO:0007669"/>
    <property type="project" value="InterPro"/>
</dbReference>
<name>A0A841U827_9BACL</name>
<feature type="domain" description="S1 motif" evidence="3">
    <location>
        <begin position="160"/>
        <end position="225"/>
    </location>
</feature>
<dbReference type="Pfam" id="PF13509">
    <property type="entry name" value="S1_2"/>
    <property type="match status" value="1"/>
</dbReference>
<comment type="similarity">
    <text evidence="1">Belongs to the CvfB family.</text>
</comment>
<dbReference type="EMBL" id="JACJVR010000088">
    <property type="protein sequence ID" value="MBB6694254.1"/>
    <property type="molecule type" value="Genomic_DNA"/>
</dbReference>
<dbReference type="Pfam" id="PF17783">
    <property type="entry name" value="WHD_CvfB"/>
    <property type="match status" value="1"/>
</dbReference>
<evidence type="ECO:0000313" key="5">
    <source>
        <dbReference type="Proteomes" id="UP000553776"/>
    </source>
</evidence>
<dbReference type="InterPro" id="IPR014464">
    <property type="entry name" value="CvfB_fam"/>
</dbReference>
<sequence>MTTPAAGTIVTLRVRREKPPYGWFLGLDGEEAGPEVLLPYGEAEGARPAEGEDVEVFLFHDDKGRLAATRRKPLLTLGQMGRLRMADFHPRFGCFLEMGIGRQLLLPIKELGDRRERWPQEGDELHVVMKHDKEGRMLARLAKIEDFQAVAFRAPSSWHHEQKDAWVTETFRDGVFVLVEGGVLGFGALGYIPDAAMTRPLRLGEKVSGRVTQVREDGRVTLSMKPPKEKGRLEDADRLLAFLRERPGGAMPYSDESPADVIQRRFGLSKSAFKRAVGKLMKEGLVTQEGSWTKLTEAGAAGAEGADGADAQEGAPQL</sequence>
<dbReference type="InterPro" id="IPR012340">
    <property type="entry name" value="NA-bd_OB-fold"/>
</dbReference>
<evidence type="ECO:0000256" key="1">
    <source>
        <dbReference type="PIRNR" id="PIRNR012524"/>
    </source>
</evidence>
<accession>A0A841U827</accession>
<dbReference type="InterPro" id="IPR048587">
    <property type="entry name" value="CvfB_S1_3rd"/>
</dbReference>
<dbReference type="PANTHER" id="PTHR37296:SF1">
    <property type="entry name" value="CONSERVED VIRULENCE FACTOR B"/>
    <property type="match status" value="1"/>
</dbReference>
<dbReference type="PROSITE" id="PS50126">
    <property type="entry name" value="S1"/>
    <property type="match status" value="1"/>
</dbReference>